<dbReference type="Gene3D" id="2.60.40.1120">
    <property type="entry name" value="Carboxypeptidase-like, regulatory domain"/>
    <property type="match status" value="1"/>
</dbReference>
<dbReference type="PANTHER" id="PTHR23303:SF14">
    <property type="entry name" value="BOS COMPLEX SUBUNIT NOMO1-RELATED"/>
    <property type="match status" value="1"/>
</dbReference>
<dbReference type="RefSeq" id="WP_012037246.1">
    <property type="nucleotide sequence ID" value="NC_009464.1"/>
</dbReference>
<dbReference type="KEGG" id="rci:LRC261"/>
<evidence type="ECO:0000313" key="4">
    <source>
        <dbReference type="Proteomes" id="UP000000663"/>
    </source>
</evidence>
<name>Q0W8P9_METAR</name>
<dbReference type="AlphaFoldDB" id="Q0W8P9"/>
<dbReference type="EMBL" id="AM114193">
    <property type="protein sequence ID" value="CAJ35244.1"/>
    <property type="molecule type" value="Genomic_DNA"/>
</dbReference>
<keyword evidence="2" id="KW-1133">Transmembrane helix</keyword>
<dbReference type="PANTHER" id="PTHR23303">
    <property type="entry name" value="CARBOXYPEPTIDASE REGULATORY REGION-CONTAINING"/>
    <property type="match status" value="1"/>
</dbReference>
<evidence type="ECO:0000256" key="1">
    <source>
        <dbReference type="ARBA" id="ARBA00022729"/>
    </source>
</evidence>
<evidence type="ECO:0000313" key="3">
    <source>
        <dbReference type="EMBL" id="CAJ35244.1"/>
    </source>
</evidence>
<evidence type="ECO:0000256" key="2">
    <source>
        <dbReference type="SAM" id="Phobius"/>
    </source>
</evidence>
<dbReference type="SUPFAM" id="SSF49464">
    <property type="entry name" value="Carboxypeptidase regulatory domain-like"/>
    <property type="match status" value="2"/>
</dbReference>
<reference evidence="3 4" key="1">
    <citation type="journal article" date="2006" name="Science">
        <title>Genome of rice cluster I archaea -- the key methane producers in the rice rhizosphere.</title>
        <authorList>
            <person name="Erkel C."/>
            <person name="Kube M."/>
            <person name="Reinhardt R."/>
            <person name="Liesack W."/>
        </authorList>
    </citation>
    <scope>NUCLEOTIDE SEQUENCE [LARGE SCALE GENOMIC DNA]</scope>
    <source>
        <strain evidence="4">DSM 22066 / NBRC 105507 / MRE50</strain>
    </source>
</reference>
<dbReference type="Proteomes" id="UP000000663">
    <property type="component" value="Chromosome"/>
</dbReference>
<keyword evidence="2" id="KW-0812">Transmembrane</keyword>
<dbReference type="eggNOG" id="arCOG02488">
    <property type="taxonomic scope" value="Archaea"/>
</dbReference>
<dbReference type="InterPro" id="IPR008969">
    <property type="entry name" value="CarboxyPept-like_regulatory"/>
</dbReference>
<dbReference type="InterPro" id="IPR051417">
    <property type="entry name" value="SDr/BOS_complex"/>
</dbReference>
<keyword evidence="1" id="KW-0732">Signal</keyword>
<keyword evidence="2" id="KW-0472">Membrane</keyword>
<dbReference type="Pfam" id="PF13620">
    <property type="entry name" value="CarboxypepD_reg"/>
    <property type="match status" value="1"/>
</dbReference>
<protein>
    <recommendedName>
        <fullName evidence="5">Carboxypeptidase regulatory-like domain-containing protein</fullName>
    </recommendedName>
</protein>
<keyword evidence="4" id="KW-1185">Reference proteome</keyword>
<dbReference type="STRING" id="351160.LRC261"/>
<gene>
    <name evidence="3" type="ORF">LRC261</name>
</gene>
<accession>Q0W8P9</accession>
<proteinExistence type="predicted"/>
<dbReference type="InterPro" id="IPR013783">
    <property type="entry name" value="Ig-like_fold"/>
</dbReference>
<dbReference type="GeneID" id="5144015"/>
<organism evidence="3 4">
    <name type="scientific">Methanocella arvoryzae (strain DSM 22066 / NBRC 105507 / MRE50)</name>
    <dbReference type="NCBI Taxonomy" id="351160"/>
    <lineage>
        <taxon>Archaea</taxon>
        <taxon>Methanobacteriati</taxon>
        <taxon>Methanobacteriota</taxon>
        <taxon>Stenosarchaea group</taxon>
        <taxon>Methanomicrobia</taxon>
        <taxon>Methanocellales</taxon>
        <taxon>Methanocellaceae</taxon>
        <taxon>Methanocella</taxon>
    </lineage>
</organism>
<dbReference type="Gene3D" id="2.60.40.10">
    <property type="entry name" value="Immunoglobulins"/>
    <property type="match status" value="1"/>
</dbReference>
<evidence type="ECO:0008006" key="5">
    <source>
        <dbReference type="Google" id="ProtNLM"/>
    </source>
</evidence>
<feature type="transmembrane region" description="Helical" evidence="2">
    <location>
        <begin position="339"/>
        <end position="358"/>
    </location>
</feature>
<sequence length="362" mass="39127">MRARVLFVCSIIVLTIIAMLASPSLAESQNIKSVSGQVTDATGAPLPNATVSLVDASYLEIARTISDSDGNFLFSNADDRGTGYVKVIVSYVQDGKMYNLTKTPATWYASTPAGVKISAEETSLASYPPLPESTRPVQIFTVEGRAVDVNGKPLPGAEVHLYDGIYKEIGVTTTDENGNFRFDNASAASPGCKVQVFYRADGKVYHTNLQNVLWYPTDTGLVKINAPDTTLYDYPESETGYVWGIITDSTGKTVSGEVYLSGEDRHLTIETYRSGKGTAFVSQVPVGEYTVYAVHKGDNGTMKSLPASIKVNPSRNYLDYSPLILVADQPVPPEDLKPTALIIALVLGGLLICGKWYGLRRL</sequence>